<dbReference type="InterPro" id="IPR050754">
    <property type="entry name" value="FKBP4/5/8-like"/>
</dbReference>
<feature type="compositionally biased region" description="Polar residues" evidence="1">
    <location>
        <begin position="295"/>
        <end position="316"/>
    </location>
</feature>
<accession>A0A2T9Z1E2</accession>
<feature type="domain" description="UBA" evidence="2">
    <location>
        <begin position="234"/>
        <end position="277"/>
    </location>
</feature>
<name>A0A2T9Z1E2_9FUNG</name>
<feature type="region of interest" description="Disordered" evidence="1">
    <location>
        <begin position="44"/>
        <end position="143"/>
    </location>
</feature>
<evidence type="ECO:0000313" key="3">
    <source>
        <dbReference type="EMBL" id="PVU98410.1"/>
    </source>
</evidence>
<feature type="compositionally biased region" description="Polar residues" evidence="1">
    <location>
        <begin position="44"/>
        <end position="88"/>
    </location>
</feature>
<dbReference type="PANTHER" id="PTHR46512">
    <property type="entry name" value="PEPTIDYLPROLYL ISOMERASE"/>
    <property type="match status" value="1"/>
</dbReference>
<organism evidence="3 4">
    <name type="scientific">Smittium megazygosporum</name>
    <dbReference type="NCBI Taxonomy" id="133381"/>
    <lineage>
        <taxon>Eukaryota</taxon>
        <taxon>Fungi</taxon>
        <taxon>Fungi incertae sedis</taxon>
        <taxon>Zoopagomycota</taxon>
        <taxon>Kickxellomycotina</taxon>
        <taxon>Harpellomycetes</taxon>
        <taxon>Harpellales</taxon>
        <taxon>Legeriomycetaceae</taxon>
        <taxon>Smittium</taxon>
    </lineage>
</organism>
<dbReference type="SUPFAM" id="SSF48452">
    <property type="entry name" value="TPR-like"/>
    <property type="match status" value="1"/>
</dbReference>
<sequence length="822" mass="91221">MDKRKNFSTDFDKLVDLSDLGSSQGSAKQNKPIFSKIGYFSINNTIPKNGSTQSNQQSPNPFTQSTSFNTSNAPKSNLSSFSINNNATPYEPKKPTPDPFADLTINNFLDTLNPTPQKSSSSSVSPDPIQKTEKQSAQNNQKVDLDTWNFDPLLSSSSFVSSKSKTPTVTQETNIFDPLATINPSKPDTSKSPEQKIPSFSQTPDPDFFFSWNDSNENQEPLSTTSPVPRQAQKQSEKSDYNLSYIIQKGYSIDQAKTALEISNDNIQDALLLLQQQEQILSTRGFSGALDRSENQSQVNTKPKQSNPDSFAQKTMSSAERIFNVPSSSNTSSLLKNASTWLESTFSSLNINKTQSSRPLFQNGSSRRNKNVSPNSHVDYTDQPYFKDSSSDSSDEEFSFDQKTARTQSQIQAPYTRSYITETNYLKDPKIRSQSPSSNLTFSSGISEYDFNSKNPTPKIEKSADLVDTEDLLFIDSTSSSRPSKSTVSSLSSAAHSYQSSPNPSLHQRTTVKSNISLSKQETAIKIPEISLSLFENILSQKKSANDAFKLGQYELALEKYSACIDQLPECSSFPENMHPYASLLLNNRAACYMKSGDLKSCISDSLLSSKISICFLTPSAQKNAFTLHSETLDFLNLHTKSLFRISSAYENLEKYQLALDSFNKLSALPIDQQSRHLVSEGISRCENKVKTYVPEKAKTSSNFDSLLSNVSNTGNTSSSDTVEDQNLVELQERIQLKVQNWVSSNKDNLRALLASIHKICPSIKQIHMSSLINPKQVKLAYMKVVAVLHPDKHKPDEPLELSILKSHLFTILSGAWSSFAA</sequence>
<evidence type="ECO:0000259" key="2">
    <source>
        <dbReference type="PROSITE" id="PS50030"/>
    </source>
</evidence>
<dbReference type="InterPro" id="IPR011990">
    <property type="entry name" value="TPR-like_helical_dom_sf"/>
</dbReference>
<comment type="caution">
    <text evidence="3">The sequence shown here is derived from an EMBL/GenBank/DDBJ whole genome shotgun (WGS) entry which is preliminary data.</text>
</comment>
<feature type="region of interest" description="Disordered" evidence="1">
    <location>
        <begin position="356"/>
        <end position="413"/>
    </location>
</feature>
<dbReference type="Gene3D" id="1.10.287.110">
    <property type="entry name" value="DnaJ domain"/>
    <property type="match status" value="1"/>
</dbReference>
<evidence type="ECO:0000313" key="4">
    <source>
        <dbReference type="Proteomes" id="UP000245609"/>
    </source>
</evidence>
<dbReference type="STRING" id="133381.A0A2T9Z1E2"/>
<dbReference type="InterPro" id="IPR036869">
    <property type="entry name" value="J_dom_sf"/>
</dbReference>
<proteinExistence type="predicted"/>
<dbReference type="Proteomes" id="UP000245609">
    <property type="component" value="Unassembled WGS sequence"/>
</dbReference>
<dbReference type="PANTHER" id="PTHR46512:SF9">
    <property type="entry name" value="PEPTIDYLPROLYL ISOMERASE"/>
    <property type="match status" value="1"/>
</dbReference>
<feature type="region of interest" description="Disordered" evidence="1">
    <location>
        <begin position="291"/>
        <end position="316"/>
    </location>
</feature>
<dbReference type="Gene3D" id="1.25.40.10">
    <property type="entry name" value="Tetratricopeptide repeat domain"/>
    <property type="match status" value="1"/>
</dbReference>
<feature type="compositionally biased region" description="Low complexity" evidence="1">
    <location>
        <begin position="477"/>
        <end position="501"/>
    </location>
</feature>
<feature type="compositionally biased region" description="Polar residues" evidence="1">
    <location>
        <begin position="195"/>
        <end position="204"/>
    </location>
</feature>
<reference evidence="3 4" key="1">
    <citation type="journal article" date="2018" name="MBio">
        <title>Comparative Genomics Reveals the Core Gene Toolbox for the Fungus-Insect Symbiosis.</title>
        <authorList>
            <person name="Wang Y."/>
            <person name="Stata M."/>
            <person name="Wang W."/>
            <person name="Stajich J.E."/>
            <person name="White M.M."/>
            <person name="Moncalvo J.M."/>
        </authorList>
    </citation>
    <scope>NUCLEOTIDE SEQUENCE [LARGE SCALE GENOMIC DNA]</scope>
    <source>
        <strain evidence="3 4">SC-DP-2</strain>
    </source>
</reference>
<feature type="compositionally biased region" description="Polar residues" evidence="1">
    <location>
        <begin position="212"/>
        <end position="234"/>
    </location>
</feature>
<dbReference type="AlphaFoldDB" id="A0A2T9Z1E2"/>
<feature type="compositionally biased region" description="Polar residues" evidence="1">
    <location>
        <begin position="104"/>
        <end position="118"/>
    </location>
</feature>
<feature type="compositionally biased region" description="Low complexity" evidence="1">
    <location>
        <begin position="158"/>
        <end position="169"/>
    </location>
</feature>
<dbReference type="PROSITE" id="PS50030">
    <property type="entry name" value="UBA"/>
    <property type="match status" value="1"/>
</dbReference>
<keyword evidence="4" id="KW-1185">Reference proteome</keyword>
<feature type="region of interest" description="Disordered" evidence="1">
    <location>
        <begin position="158"/>
        <end position="238"/>
    </location>
</feature>
<evidence type="ECO:0000256" key="1">
    <source>
        <dbReference type="SAM" id="MobiDB-lite"/>
    </source>
</evidence>
<dbReference type="InterPro" id="IPR015940">
    <property type="entry name" value="UBA"/>
</dbReference>
<protein>
    <recommendedName>
        <fullName evidence="2">UBA domain-containing protein</fullName>
    </recommendedName>
</protein>
<dbReference type="EMBL" id="MBFS01002378">
    <property type="protein sequence ID" value="PVU98410.1"/>
    <property type="molecule type" value="Genomic_DNA"/>
</dbReference>
<gene>
    <name evidence="3" type="ORF">BB560_005671</name>
</gene>
<dbReference type="OrthoDB" id="1717591at2759"/>
<feature type="region of interest" description="Disordered" evidence="1">
    <location>
        <begin position="477"/>
        <end position="509"/>
    </location>
</feature>
<dbReference type="SUPFAM" id="SSF46565">
    <property type="entry name" value="Chaperone J-domain"/>
    <property type="match status" value="1"/>
</dbReference>
<feature type="compositionally biased region" description="Polar residues" evidence="1">
    <location>
        <begin position="356"/>
        <end position="378"/>
    </location>
</feature>